<reference evidence="1" key="1">
    <citation type="submission" date="2017-02" db="EMBL/GenBank/DDBJ databases">
        <title>Draft Genome Sequence of the Salt Water Bacterium Oceanospirillum linum ATCC 11336.</title>
        <authorList>
            <person name="Trachtenberg A.M."/>
            <person name="Carney J.G."/>
            <person name="Linnane J.D."/>
            <person name="Rheaume B.A."/>
            <person name="Pitts N.L."/>
            <person name="Mykles D.L."/>
            <person name="Maclea K.S."/>
        </authorList>
    </citation>
    <scope>NUCLEOTIDE SEQUENCE [LARGE SCALE GENOMIC DNA]</scope>
    <source>
        <strain evidence="1">ATCC 11336</strain>
    </source>
</reference>
<comment type="caution">
    <text evidence="1">The sequence shown here is derived from an EMBL/GenBank/DDBJ whole genome shotgun (WGS) entry which is preliminary data.</text>
</comment>
<accession>A0A1T1H7V4</accession>
<evidence type="ECO:0008006" key="3">
    <source>
        <dbReference type="Google" id="ProtNLM"/>
    </source>
</evidence>
<dbReference type="NCBIfam" id="TIGR01725">
    <property type="entry name" value="phge_HK97_gp10"/>
    <property type="match status" value="1"/>
</dbReference>
<dbReference type="EMBL" id="MTSD02000022">
    <property type="protein sequence ID" value="OOV85856.1"/>
    <property type="molecule type" value="Genomic_DNA"/>
</dbReference>
<dbReference type="InterPro" id="IPR010064">
    <property type="entry name" value="HK97-gp10_tail"/>
</dbReference>
<evidence type="ECO:0000313" key="1">
    <source>
        <dbReference type="EMBL" id="OOV85856.1"/>
    </source>
</evidence>
<evidence type="ECO:0000313" key="2">
    <source>
        <dbReference type="Proteomes" id="UP000190064"/>
    </source>
</evidence>
<protein>
    <recommendedName>
        <fullName evidence="3">HK97 gp10 family phage protein</fullName>
    </recommendedName>
</protein>
<name>A0A1T1H7V4_OCELI</name>
<organism evidence="1 2">
    <name type="scientific">Oceanospirillum linum</name>
    <dbReference type="NCBI Taxonomy" id="966"/>
    <lineage>
        <taxon>Bacteria</taxon>
        <taxon>Pseudomonadati</taxon>
        <taxon>Pseudomonadota</taxon>
        <taxon>Gammaproteobacteria</taxon>
        <taxon>Oceanospirillales</taxon>
        <taxon>Oceanospirillaceae</taxon>
        <taxon>Oceanospirillum</taxon>
    </lineage>
</organism>
<dbReference type="Proteomes" id="UP000190064">
    <property type="component" value="Unassembled WGS sequence"/>
</dbReference>
<keyword evidence="2" id="KW-1185">Reference proteome</keyword>
<dbReference type="AlphaFoldDB" id="A0A1T1H7V4"/>
<proteinExistence type="predicted"/>
<gene>
    <name evidence="1" type="ORF">BTA35_0216440</name>
</gene>
<dbReference type="Pfam" id="PF04883">
    <property type="entry name" value="HK97-gp10_like"/>
    <property type="match status" value="1"/>
</dbReference>
<sequence>MGSRPFSKTYDYLNIDESIIPELRTIVKNNGVQLVQGAQKRSPVDTGALRRSIRLSLENGNLKAVVKTNVPYAKFVEYGTIRQKAQPYMRPSFRVQKAKFIRDIKNAIGVKKKGG</sequence>